<protein>
    <submittedName>
        <fullName evidence="1">Uncharacterized protein</fullName>
    </submittedName>
</protein>
<accession>A0ABS0PTN9</accession>
<dbReference type="Proteomes" id="UP000807370">
    <property type="component" value="Unassembled WGS sequence"/>
</dbReference>
<gene>
    <name evidence="1" type="ORF">HZZ13_21050</name>
</gene>
<organism evidence="1 2">
    <name type="scientific">Bradyrhizobium agreste</name>
    <dbReference type="NCBI Taxonomy" id="2751811"/>
    <lineage>
        <taxon>Bacteria</taxon>
        <taxon>Pseudomonadati</taxon>
        <taxon>Pseudomonadota</taxon>
        <taxon>Alphaproteobacteria</taxon>
        <taxon>Hyphomicrobiales</taxon>
        <taxon>Nitrobacteraceae</taxon>
        <taxon>Bradyrhizobium</taxon>
    </lineage>
</organism>
<dbReference type="RefSeq" id="WP_197961456.1">
    <property type="nucleotide sequence ID" value="NZ_JACCHP010000014.1"/>
</dbReference>
<dbReference type="EMBL" id="JACCHP010000014">
    <property type="protein sequence ID" value="MBH5400262.1"/>
    <property type="molecule type" value="Genomic_DNA"/>
</dbReference>
<evidence type="ECO:0000313" key="2">
    <source>
        <dbReference type="Proteomes" id="UP000807370"/>
    </source>
</evidence>
<evidence type="ECO:0000313" key="1">
    <source>
        <dbReference type="EMBL" id="MBH5400262.1"/>
    </source>
</evidence>
<sequence>MTKAQIAEAPNLPVGRKTTLCEALTTGVVIFGIDFRSNCRERIYDADKVWSGEHTIRDYTEI</sequence>
<reference evidence="1 2" key="1">
    <citation type="submission" date="2020-07" db="EMBL/GenBank/DDBJ databases">
        <title>Bradyrhizobium diversity isolated from nodules of indigenous legumes of Western Australia.</title>
        <authorList>
            <person name="Klepa M.S."/>
        </authorList>
    </citation>
    <scope>NUCLEOTIDE SEQUENCE [LARGE SCALE GENOMIC DNA]</scope>
    <source>
        <strain evidence="1 2">CNPSo 4010</strain>
    </source>
</reference>
<keyword evidence="2" id="KW-1185">Reference proteome</keyword>
<proteinExistence type="predicted"/>
<name>A0ABS0PTN9_9BRAD</name>
<comment type="caution">
    <text evidence="1">The sequence shown here is derived from an EMBL/GenBank/DDBJ whole genome shotgun (WGS) entry which is preliminary data.</text>
</comment>